<dbReference type="SUPFAM" id="SSF50044">
    <property type="entry name" value="SH3-domain"/>
    <property type="match status" value="1"/>
</dbReference>
<evidence type="ECO:0000259" key="5">
    <source>
        <dbReference type="PROSITE" id="PS50002"/>
    </source>
</evidence>
<dbReference type="PROSITE" id="PS50826">
    <property type="entry name" value="RUN"/>
    <property type="match status" value="1"/>
</dbReference>
<dbReference type="EMBL" id="VXIV02001465">
    <property type="protein sequence ID" value="KAF6032966.1"/>
    <property type="molecule type" value="Genomic_DNA"/>
</dbReference>
<dbReference type="GO" id="GO:0005096">
    <property type="term" value="F:GTPase activator activity"/>
    <property type="evidence" value="ECO:0007669"/>
    <property type="project" value="TreeGrafter"/>
</dbReference>
<dbReference type="OrthoDB" id="44736at2759"/>
<feature type="domain" description="Rab-GAP TBC" evidence="6">
    <location>
        <begin position="144"/>
        <end position="335"/>
    </location>
</feature>
<dbReference type="Pfam" id="PF07653">
    <property type="entry name" value="SH3_2"/>
    <property type="match status" value="1"/>
</dbReference>
<keyword evidence="9" id="KW-1185">Reference proteome</keyword>
<dbReference type="InterPro" id="IPR000195">
    <property type="entry name" value="Rab-GAP-TBC_dom"/>
</dbReference>
<dbReference type="PANTHER" id="PTHR47219">
    <property type="entry name" value="RAB GTPASE-ACTIVATING PROTEIN 1-LIKE"/>
    <property type="match status" value="1"/>
</dbReference>
<dbReference type="PANTHER" id="PTHR47219:SF13">
    <property type="entry name" value="RUN AND TBC1 DOMAIN-CONTAINING PROTEIN 3"/>
    <property type="match status" value="1"/>
</dbReference>
<dbReference type="Gene3D" id="1.10.8.270">
    <property type="entry name" value="putative rabgap domain of human tbc1 domain family member 14 like domains"/>
    <property type="match status" value="1"/>
</dbReference>
<evidence type="ECO:0000259" key="6">
    <source>
        <dbReference type="PROSITE" id="PS50086"/>
    </source>
</evidence>
<proteinExistence type="inferred from homology"/>
<evidence type="ECO:0000256" key="2">
    <source>
        <dbReference type="ARBA" id="ARBA00022443"/>
    </source>
</evidence>
<dbReference type="Pfam" id="PF02759">
    <property type="entry name" value="RUN"/>
    <property type="match status" value="1"/>
</dbReference>
<comment type="similarity">
    <text evidence="1">Belongs to the small G protein signaling modulator family.</text>
</comment>
<evidence type="ECO:0000259" key="7">
    <source>
        <dbReference type="PROSITE" id="PS50826"/>
    </source>
</evidence>
<dbReference type="FunFam" id="1.10.472.80:FF:000012">
    <property type="entry name" value="Small G protein signaling modulator 3"/>
    <property type="match status" value="1"/>
</dbReference>
<dbReference type="SMART" id="SM00326">
    <property type="entry name" value="SH3"/>
    <property type="match status" value="1"/>
</dbReference>
<gene>
    <name evidence="8" type="ORF">EB796_008762</name>
</gene>
<dbReference type="InterPro" id="IPR001452">
    <property type="entry name" value="SH3_domain"/>
</dbReference>
<evidence type="ECO:0000256" key="1">
    <source>
        <dbReference type="ARBA" id="ARBA00006296"/>
    </source>
</evidence>
<reference evidence="8" key="1">
    <citation type="submission" date="2020-06" db="EMBL/GenBank/DDBJ databases">
        <title>Draft genome of Bugula neritina, a colonial animal packing powerful symbionts and potential medicines.</title>
        <authorList>
            <person name="Rayko M."/>
        </authorList>
    </citation>
    <scope>NUCLEOTIDE SEQUENCE [LARGE SCALE GENOMIC DNA]</scope>
    <source>
        <strain evidence="8">Kwan_BN1</strain>
    </source>
</reference>
<dbReference type="Proteomes" id="UP000593567">
    <property type="component" value="Unassembled WGS sequence"/>
</dbReference>
<dbReference type="SUPFAM" id="SSF140741">
    <property type="entry name" value="RUN domain-like"/>
    <property type="match status" value="1"/>
</dbReference>
<dbReference type="FunFam" id="1.10.8.270:FF:000013">
    <property type="entry name" value="Small G protein signaling modulator 3"/>
    <property type="match status" value="1"/>
</dbReference>
<dbReference type="Pfam" id="PF00566">
    <property type="entry name" value="RabGAP-TBC"/>
    <property type="match status" value="1"/>
</dbReference>
<feature type="domain" description="SH3" evidence="5">
    <location>
        <begin position="510"/>
        <end position="569"/>
    </location>
</feature>
<dbReference type="InterPro" id="IPR050302">
    <property type="entry name" value="Rab_GAP_TBC_domain"/>
</dbReference>
<dbReference type="InterPro" id="IPR004012">
    <property type="entry name" value="Run_dom"/>
</dbReference>
<evidence type="ECO:0000313" key="9">
    <source>
        <dbReference type="Proteomes" id="UP000593567"/>
    </source>
</evidence>
<keyword evidence="2 4" id="KW-0728">SH3 domain</keyword>
<dbReference type="SMART" id="SM00593">
    <property type="entry name" value="RUN"/>
    <property type="match status" value="1"/>
</dbReference>
<dbReference type="Gene3D" id="1.10.472.80">
    <property type="entry name" value="Ypt/Rab-GAP domain of gyp1p, domain 3"/>
    <property type="match status" value="1"/>
</dbReference>
<evidence type="ECO:0000256" key="3">
    <source>
        <dbReference type="ARBA" id="ARBA00030864"/>
    </source>
</evidence>
<dbReference type="Gene3D" id="1.20.58.900">
    <property type="match status" value="1"/>
</dbReference>
<dbReference type="PROSITE" id="PS50002">
    <property type="entry name" value="SH3"/>
    <property type="match status" value="1"/>
</dbReference>
<dbReference type="SMART" id="SM00164">
    <property type="entry name" value="TBC"/>
    <property type="match status" value="1"/>
</dbReference>
<feature type="domain" description="RUN" evidence="7">
    <location>
        <begin position="585"/>
        <end position="748"/>
    </location>
</feature>
<dbReference type="AlphaFoldDB" id="A0A7J7K5W9"/>
<dbReference type="PROSITE" id="PS50086">
    <property type="entry name" value="TBC_RABGAP"/>
    <property type="match status" value="1"/>
</dbReference>
<organism evidence="8 9">
    <name type="scientific">Bugula neritina</name>
    <name type="common">Brown bryozoan</name>
    <name type="synonym">Sertularia neritina</name>
    <dbReference type="NCBI Taxonomy" id="10212"/>
    <lineage>
        <taxon>Eukaryota</taxon>
        <taxon>Metazoa</taxon>
        <taxon>Spiralia</taxon>
        <taxon>Lophotrochozoa</taxon>
        <taxon>Bryozoa</taxon>
        <taxon>Gymnolaemata</taxon>
        <taxon>Cheilostomatida</taxon>
        <taxon>Flustrina</taxon>
        <taxon>Buguloidea</taxon>
        <taxon>Bugulidae</taxon>
        <taxon>Bugula</taxon>
    </lineage>
</organism>
<dbReference type="InterPro" id="IPR036028">
    <property type="entry name" value="SH3-like_dom_sf"/>
</dbReference>
<evidence type="ECO:0000256" key="4">
    <source>
        <dbReference type="PROSITE-ProRule" id="PRU00192"/>
    </source>
</evidence>
<accession>A0A7J7K5W9</accession>
<dbReference type="InterPro" id="IPR035969">
    <property type="entry name" value="Rab-GAP_TBC_sf"/>
</dbReference>
<dbReference type="InterPro" id="IPR037213">
    <property type="entry name" value="Run_dom_sf"/>
</dbReference>
<dbReference type="CDD" id="cd17688">
    <property type="entry name" value="RUN_SGSM3"/>
    <property type="match status" value="1"/>
</dbReference>
<dbReference type="GO" id="GO:0031267">
    <property type="term" value="F:small GTPase binding"/>
    <property type="evidence" value="ECO:0007669"/>
    <property type="project" value="TreeGrafter"/>
</dbReference>
<dbReference type="SUPFAM" id="SSF47923">
    <property type="entry name" value="Ypt/Rab-GAP domain of gyp1p"/>
    <property type="match status" value="2"/>
</dbReference>
<comment type="caution">
    <text evidence="8">The sequence shown here is derived from an EMBL/GenBank/DDBJ whole genome shotgun (WGS) entry which is preliminary data.</text>
</comment>
<name>A0A7J7K5W9_BUGNE</name>
<evidence type="ECO:0000313" key="8">
    <source>
        <dbReference type="EMBL" id="KAF6032966.1"/>
    </source>
</evidence>
<protein>
    <recommendedName>
        <fullName evidence="3">RUN and TBC1 domain-containing protein 3</fullName>
    </recommendedName>
</protein>
<sequence length="780" mass="89433">MEGYSNKAVAAETLLSDDECDDNELQSTPKSGPFSALTASMWPHDFAAELSPYEEFPLLPEDESGQVDYRYDEFGFKVEVEDGPEENSSKLLSTPFMENSKHKLKWIAYLEFSHNNDMSSFALEQVNLRLPPSQKLQDMITHGGIPHSLRPFIWPRLCGSVTKKQKSKQSYQEIVNASSSETLTSSKQIEKDLLRTLPNNACFCSMKGNGIGRLRRVLKSIAWLYPEIGYCQGMGVIVASLLLYMEEEDVFWLTCTIIEDMLPASYFSNSLLGVQADQKVLVQLISNYLPELDQTFKHHDVEVSLITLHWFLTLFAGVLHPRIHLRVLDLFFYHGSVVLFQLTLGMLKLREKQVGTMKSSSQIFNFLADLPSTIDDVDELIEAAFGVAQSLKHGLIESQRRKHLAYLMADQGALINPEQTKNLPKQQLSKRQINNSSSFLGFIWGDSENEDVKAKNIKQTELLVDLRNAILQIGRYFQRVDSDSRIDLNADYSLESHSLDLDHYVKVVRRRKRRAKALADFDNHTPEELGFRKNDVINLMSRKDEHCWIGELNGQVGWFPAKYVEVLDERSKDYTSAGDDSVCSEITDLVRGMFCSAMKAILQHGLKRSSLLGGSTHPWLFIEEATCKEVEKDYQSIYARLVLCKTFRLEEDGKVLTPEEVLYKAVQAVNATHDAVHSQMDVKLRSLICCGLNEQALHLWLEALCSSESIIRKWYHRWSFLRSPGWVQIKCELRTLRQFAFHLERDHEILRKHKKWESDFLANVQEMLTKYHLFSWEMGA</sequence>